<dbReference type="GO" id="GO:0006825">
    <property type="term" value="P:copper ion transport"/>
    <property type="evidence" value="ECO:0007669"/>
    <property type="project" value="UniProtKB-KW"/>
</dbReference>
<keyword evidence="3" id="KW-0187">Copper transport</keyword>
<evidence type="ECO:0000256" key="4">
    <source>
        <dbReference type="ARBA" id="ARBA00023008"/>
    </source>
</evidence>
<dbReference type="GO" id="GO:0046872">
    <property type="term" value="F:metal ion binding"/>
    <property type="evidence" value="ECO:0007669"/>
    <property type="project" value="UniProtKB-KW"/>
</dbReference>
<evidence type="ECO:0000313" key="9">
    <source>
        <dbReference type="EMBL" id="RKP13201.1"/>
    </source>
</evidence>
<dbReference type="InterPro" id="IPR036163">
    <property type="entry name" value="HMA_dom_sf"/>
</dbReference>
<keyword evidence="5" id="KW-0406">Ion transport</keyword>
<dbReference type="FunFam" id="3.30.70.100:FF:000008">
    <property type="entry name" value="Copper transport protein ATOX1"/>
    <property type="match status" value="1"/>
</dbReference>
<dbReference type="OrthoDB" id="689350at2759"/>
<dbReference type="PROSITE" id="PS01047">
    <property type="entry name" value="HMA_1"/>
    <property type="match status" value="1"/>
</dbReference>
<keyword evidence="10" id="KW-1185">Reference proteome</keyword>
<keyword evidence="6" id="KW-0143">Chaperone</keyword>
<dbReference type="PROSITE" id="PS50846">
    <property type="entry name" value="HMA_2"/>
    <property type="match status" value="1"/>
</dbReference>
<sequence length="70" mass="7528">MTNIYKFNVAMTCSGCSGAVERVLKRLEGVESSDISLENQTVVVTATTATKEQVYEAIKKTGKAVTPIES</sequence>
<evidence type="ECO:0000256" key="2">
    <source>
        <dbReference type="ARBA" id="ARBA00022723"/>
    </source>
</evidence>
<name>A0A4P9Y4W1_9FUNG</name>
<dbReference type="PANTHER" id="PTHR46365:SF1">
    <property type="entry name" value="COPPER TRANSPORT PROTEIN ATOX1"/>
    <property type="match status" value="1"/>
</dbReference>
<evidence type="ECO:0000256" key="5">
    <source>
        <dbReference type="ARBA" id="ARBA00023065"/>
    </source>
</evidence>
<dbReference type="InterPro" id="IPR017969">
    <property type="entry name" value="Heavy-metal-associated_CS"/>
</dbReference>
<evidence type="ECO:0000256" key="6">
    <source>
        <dbReference type="ARBA" id="ARBA00023186"/>
    </source>
</evidence>
<evidence type="ECO:0000313" key="10">
    <source>
        <dbReference type="Proteomes" id="UP000267251"/>
    </source>
</evidence>
<accession>A0A4P9Y4W1</accession>
<protein>
    <submittedName>
        <fullName evidence="9">Heavy metal-associated domain-containing protein</fullName>
    </submittedName>
</protein>
<keyword evidence="4" id="KW-0186">Copper</keyword>
<evidence type="ECO:0000256" key="7">
    <source>
        <dbReference type="ARBA" id="ARBA00038171"/>
    </source>
</evidence>
<evidence type="ECO:0000256" key="1">
    <source>
        <dbReference type="ARBA" id="ARBA00022448"/>
    </source>
</evidence>
<evidence type="ECO:0000259" key="8">
    <source>
        <dbReference type="PROSITE" id="PS50846"/>
    </source>
</evidence>
<dbReference type="GO" id="GO:0016531">
    <property type="term" value="F:copper chaperone activity"/>
    <property type="evidence" value="ECO:0007669"/>
    <property type="project" value="TreeGrafter"/>
</dbReference>
<gene>
    <name evidence="9" type="ORF">BJ684DRAFT_20294</name>
</gene>
<dbReference type="GO" id="GO:0005829">
    <property type="term" value="C:cytosol"/>
    <property type="evidence" value="ECO:0007669"/>
    <property type="project" value="TreeGrafter"/>
</dbReference>
<evidence type="ECO:0000256" key="3">
    <source>
        <dbReference type="ARBA" id="ARBA00022796"/>
    </source>
</evidence>
<dbReference type="SUPFAM" id="SSF55008">
    <property type="entry name" value="HMA, heavy metal-associated domain"/>
    <property type="match status" value="1"/>
</dbReference>
<dbReference type="Gene3D" id="3.30.70.100">
    <property type="match status" value="1"/>
</dbReference>
<proteinExistence type="inferred from homology"/>
<dbReference type="Pfam" id="PF00403">
    <property type="entry name" value="HMA"/>
    <property type="match status" value="1"/>
</dbReference>
<dbReference type="InterPro" id="IPR006121">
    <property type="entry name" value="HMA_dom"/>
</dbReference>
<dbReference type="AlphaFoldDB" id="A0A4P9Y4W1"/>
<feature type="domain" description="HMA" evidence="8">
    <location>
        <begin position="2"/>
        <end position="66"/>
    </location>
</feature>
<dbReference type="CDD" id="cd00371">
    <property type="entry name" value="HMA"/>
    <property type="match status" value="1"/>
</dbReference>
<dbReference type="Proteomes" id="UP000267251">
    <property type="component" value="Unassembled WGS sequence"/>
</dbReference>
<reference evidence="10" key="1">
    <citation type="journal article" date="2018" name="Nat. Microbiol.">
        <title>Leveraging single-cell genomics to expand the fungal tree of life.</title>
        <authorList>
            <person name="Ahrendt S.R."/>
            <person name="Quandt C.A."/>
            <person name="Ciobanu D."/>
            <person name="Clum A."/>
            <person name="Salamov A."/>
            <person name="Andreopoulos B."/>
            <person name="Cheng J.F."/>
            <person name="Woyke T."/>
            <person name="Pelin A."/>
            <person name="Henrissat B."/>
            <person name="Reynolds N.K."/>
            <person name="Benny G.L."/>
            <person name="Smith M.E."/>
            <person name="James T.Y."/>
            <person name="Grigoriev I.V."/>
        </authorList>
    </citation>
    <scope>NUCLEOTIDE SEQUENCE [LARGE SCALE GENOMIC DNA]</scope>
</reference>
<dbReference type="PANTHER" id="PTHR46365">
    <property type="entry name" value="COPPER TRANSPORT PROTEIN ATOX1"/>
    <property type="match status" value="1"/>
</dbReference>
<organism evidence="9 10">
    <name type="scientific">Piptocephalis cylindrospora</name>
    <dbReference type="NCBI Taxonomy" id="1907219"/>
    <lineage>
        <taxon>Eukaryota</taxon>
        <taxon>Fungi</taxon>
        <taxon>Fungi incertae sedis</taxon>
        <taxon>Zoopagomycota</taxon>
        <taxon>Zoopagomycotina</taxon>
        <taxon>Zoopagomycetes</taxon>
        <taxon>Zoopagales</taxon>
        <taxon>Piptocephalidaceae</taxon>
        <taxon>Piptocephalis</taxon>
    </lineage>
</organism>
<comment type="similarity">
    <text evidence="7">Belongs to the ATX1 family.</text>
</comment>
<keyword evidence="2" id="KW-0479">Metal-binding</keyword>
<dbReference type="InterPro" id="IPR051881">
    <property type="entry name" value="Copper_transport_ATOX1-like"/>
</dbReference>
<keyword evidence="1" id="KW-0813">Transport</keyword>
<dbReference type="EMBL" id="KZ988083">
    <property type="protein sequence ID" value="RKP13201.1"/>
    <property type="molecule type" value="Genomic_DNA"/>
</dbReference>